<dbReference type="Proteomes" id="UP000016932">
    <property type="component" value="Unassembled WGS sequence"/>
</dbReference>
<dbReference type="CDD" id="cd20557">
    <property type="entry name" value="CYCLIN_ScPCL1-like"/>
    <property type="match status" value="1"/>
</dbReference>
<feature type="region of interest" description="Disordered" evidence="1">
    <location>
        <begin position="1"/>
        <end position="67"/>
    </location>
</feature>
<evidence type="ECO:0000313" key="2">
    <source>
        <dbReference type="EMBL" id="EME77147.1"/>
    </source>
</evidence>
<dbReference type="AlphaFoldDB" id="M3AI28"/>
<accession>M3AI28</accession>
<dbReference type="KEGG" id="pfj:MYCFIDRAFT_200760"/>
<dbReference type="GeneID" id="19335894"/>
<dbReference type="RefSeq" id="XP_007932282.1">
    <property type="nucleotide sequence ID" value="XM_007934091.1"/>
</dbReference>
<sequence length="297" mass="33433">MSQNRKRSRSETASTLSSSSSLSSIDSLDDMSSNDSSNGGSTQDSADSNKRISKRPRIYSASPSSYRSPTFTEMVAFANRPRRFAKLPIADSFQSDFSAYPQTTINHLATLVAWQSCAKSPKKHFGLGRLHQNIDCFVSDFDIDNDVVVVAMMLLTRRGTPTSDTRPLELFQTAVILAKKVLDDSAPRTKIWAKRLGMDKKALTDLEYRFCFEIDWRFGVEEGEWASWNVEIGKKIEFPWDDQDEDGNGSDLMSKVEAFWDMESKMRMELLMVTQTGLAAEVIAGQLELLTWVEGLF</sequence>
<proteinExistence type="predicted"/>
<dbReference type="HOGENOM" id="CLU_937267_0_0_1"/>
<organism evidence="2 3">
    <name type="scientific">Pseudocercospora fijiensis (strain CIRAD86)</name>
    <name type="common">Black leaf streak disease fungus</name>
    <name type="synonym">Mycosphaerella fijiensis</name>
    <dbReference type="NCBI Taxonomy" id="383855"/>
    <lineage>
        <taxon>Eukaryota</taxon>
        <taxon>Fungi</taxon>
        <taxon>Dikarya</taxon>
        <taxon>Ascomycota</taxon>
        <taxon>Pezizomycotina</taxon>
        <taxon>Dothideomycetes</taxon>
        <taxon>Dothideomycetidae</taxon>
        <taxon>Mycosphaerellales</taxon>
        <taxon>Mycosphaerellaceae</taxon>
        <taxon>Pseudocercospora</taxon>
    </lineage>
</organism>
<protein>
    <submittedName>
        <fullName evidence="2">Uncharacterized protein</fullName>
    </submittedName>
</protein>
<dbReference type="OrthoDB" id="10569304at2759"/>
<dbReference type="EMBL" id="KB446568">
    <property type="protein sequence ID" value="EME77147.1"/>
    <property type="molecule type" value="Genomic_DNA"/>
</dbReference>
<reference evidence="2 3" key="1">
    <citation type="journal article" date="2012" name="PLoS Pathog.">
        <title>Diverse lifestyles and strategies of plant pathogenesis encoded in the genomes of eighteen Dothideomycetes fungi.</title>
        <authorList>
            <person name="Ohm R.A."/>
            <person name="Feau N."/>
            <person name="Henrissat B."/>
            <person name="Schoch C.L."/>
            <person name="Horwitz B.A."/>
            <person name="Barry K.W."/>
            <person name="Condon B.J."/>
            <person name="Copeland A.C."/>
            <person name="Dhillon B."/>
            <person name="Glaser F."/>
            <person name="Hesse C.N."/>
            <person name="Kosti I."/>
            <person name="LaButti K."/>
            <person name="Lindquist E.A."/>
            <person name="Lucas S."/>
            <person name="Salamov A.A."/>
            <person name="Bradshaw R.E."/>
            <person name="Ciuffetti L."/>
            <person name="Hamelin R.C."/>
            <person name="Kema G.H.J."/>
            <person name="Lawrence C."/>
            <person name="Scott J.A."/>
            <person name="Spatafora J.W."/>
            <person name="Turgeon B.G."/>
            <person name="de Wit P.J.G.M."/>
            <person name="Zhong S."/>
            <person name="Goodwin S.B."/>
            <person name="Grigoriev I.V."/>
        </authorList>
    </citation>
    <scope>NUCLEOTIDE SEQUENCE [LARGE SCALE GENOMIC DNA]</scope>
    <source>
        <strain evidence="2 3">CIRAD86</strain>
    </source>
</reference>
<keyword evidence="3" id="KW-1185">Reference proteome</keyword>
<evidence type="ECO:0000313" key="3">
    <source>
        <dbReference type="Proteomes" id="UP000016932"/>
    </source>
</evidence>
<dbReference type="VEuPathDB" id="FungiDB:MYCFIDRAFT_200760"/>
<feature type="compositionally biased region" description="Low complexity" evidence="1">
    <location>
        <begin position="11"/>
        <end position="45"/>
    </location>
</feature>
<name>M3AI28_PSEFD</name>
<evidence type="ECO:0000256" key="1">
    <source>
        <dbReference type="SAM" id="MobiDB-lite"/>
    </source>
</evidence>
<gene>
    <name evidence="2" type="ORF">MYCFIDRAFT_200760</name>
</gene>
<dbReference type="Gene3D" id="1.10.472.10">
    <property type="entry name" value="Cyclin-like"/>
    <property type="match status" value="1"/>
</dbReference>